<keyword evidence="2" id="KW-1185">Reference proteome</keyword>
<organism evidence="1 2">
    <name type="scientific">Deefgea chitinilytica</name>
    <dbReference type="NCBI Taxonomy" id="570276"/>
    <lineage>
        <taxon>Bacteria</taxon>
        <taxon>Pseudomonadati</taxon>
        <taxon>Pseudomonadota</taxon>
        <taxon>Betaproteobacteria</taxon>
        <taxon>Neisseriales</taxon>
        <taxon>Chitinibacteraceae</taxon>
        <taxon>Deefgea</taxon>
    </lineage>
</organism>
<evidence type="ECO:0000313" key="1">
    <source>
        <dbReference type="EMBL" id="MBM5570599.1"/>
    </source>
</evidence>
<comment type="caution">
    <text evidence="1">The sequence shown here is derived from an EMBL/GenBank/DDBJ whole genome shotgun (WGS) entry which is preliminary data.</text>
</comment>
<protein>
    <submittedName>
        <fullName evidence="1">Uncharacterized protein</fullName>
    </submittedName>
</protein>
<reference evidence="1 2" key="1">
    <citation type="submission" date="2019-11" db="EMBL/GenBank/DDBJ databases">
        <title>Novel Deefgea species.</title>
        <authorList>
            <person name="Han J.-H."/>
        </authorList>
    </citation>
    <scope>NUCLEOTIDE SEQUENCE [LARGE SCALE GENOMIC DNA]</scope>
    <source>
        <strain evidence="1 2">LMG 24817</strain>
    </source>
</reference>
<gene>
    <name evidence="1" type="ORF">GM173_03285</name>
</gene>
<accession>A0ABS2C8X5</accession>
<dbReference type="RefSeq" id="WP_203569890.1">
    <property type="nucleotide sequence ID" value="NZ_WOFE01000001.1"/>
</dbReference>
<proteinExistence type="predicted"/>
<name>A0ABS2C8X5_9NEIS</name>
<dbReference type="Proteomes" id="UP001195660">
    <property type="component" value="Unassembled WGS sequence"/>
</dbReference>
<evidence type="ECO:0000313" key="2">
    <source>
        <dbReference type="Proteomes" id="UP001195660"/>
    </source>
</evidence>
<dbReference type="EMBL" id="WOFE01000001">
    <property type="protein sequence ID" value="MBM5570599.1"/>
    <property type="molecule type" value="Genomic_DNA"/>
</dbReference>
<sequence>MSAIIFAGADDLANRLENVAALLRNMAEPRSDDEYAGALIALEDSASILIDRWERHIDTPVLSKAGISAGINSNCNWQLLFNSITYPIYFDYRS</sequence>